<dbReference type="EMBL" id="WQRF01000014">
    <property type="protein sequence ID" value="MVT01029.1"/>
    <property type="molecule type" value="Genomic_DNA"/>
</dbReference>
<reference evidence="1 2" key="1">
    <citation type="submission" date="2019-12" db="EMBL/GenBank/DDBJ databases">
        <title>Devosia maris sp. nov., isolated from the deep seawater.</title>
        <authorList>
            <person name="Liu Y."/>
        </authorList>
    </citation>
    <scope>NUCLEOTIDE SEQUENCE [LARGE SCALE GENOMIC DNA]</scope>
    <source>
        <strain evidence="1 2">L53-10-65</strain>
    </source>
</reference>
<dbReference type="Gene3D" id="1.10.3680.10">
    <property type="entry name" value="TerB-like"/>
    <property type="match status" value="1"/>
</dbReference>
<comment type="caution">
    <text evidence="1">The sequence shown here is derived from an EMBL/GenBank/DDBJ whole genome shotgun (WGS) entry which is preliminary data.</text>
</comment>
<protein>
    <submittedName>
        <fullName evidence="1">DUF533 domain-containing protein</fullName>
    </submittedName>
</protein>
<dbReference type="CDD" id="cd07178">
    <property type="entry name" value="terB_like_YebE"/>
    <property type="match status" value="1"/>
</dbReference>
<accession>A0A7X3FUJ7</accession>
<proteinExistence type="predicted"/>
<dbReference type="SUPFAM" id="SSF158682">
    <property type="entry name" value="TerB-like"/>
    <property type="match status" value="1"/>
</dbReference>
<gene>
    <name evidence="1" type="ORF">GO014_18590</name>
</gene>
<name>A0A7X3FUJ7_9HYPH</name>
<keyword evidence="2" id="KW-1185">Reference proteome</keyword>
<evidence type="ECO:0000313" key="1">
    <source>
        <dbReference type="EMBL" id="MVT01029.1"/>
    </source>
</evidence>
<organism evidence="1 2">
    <name type="scientific">Devosia marina</name>
    <dbReference type="NCBI Taxonomy" id="2683198"/>
    <lineage>
        <taxon>Bacteria</taxon>
        <taxon>Pseudomonadati</taxon>
        <taxon>Pseudomonadota</taxon>
        <taxon>Alphaproteobacteria</taxon>
        <taxon>Hyphomicrobiales</taxon>
        <taxon>Devosiaceae</taxon>
        <taxon>Devosia</taxon>
    </lineage>
</organism>
<dbReference type="AlphaFoldDB" id="A0A7X3FUJ7"/>
<dbReference type="InterPro" id="IPR007486">
    <property type="entry name" value="YebE"/>
</dbReference>
<dbReference type="Proteomes" id="UP000438106">
    <property type="component" value="Unassembled WGS sequence"/>
</dbReference>
<evidence type="ECO:0000313" key="2">
    <source>
        <dbReference type="Proteomes" id="UP000438106"/>
    </source>
</evidence>
<dbReference type="InterPro" id="IPR029024">
    <property type="entry name" value="TerB-like"/>
</dbReference>
<sequence length="269" mass="27802">MHVCKRHEPTGPSQENRMIDVNKLLNTVLAGDPASRQGNAEVGLPVDRSRRAGLGDYLSSNVGALGTGALAGGLAGTLLTSKHARKLGGSVLQIGAVALLGGLAYKAYSNYRDGKPLVPQTIRDALGGLSPQQAGAAQPASGGLLSPPSALPADSSATLLLRAMIASAMADGRLDETERSRLIERVEASALPGEERHFLESLIAHPDTPEQLAAAANSPEEAAQVYLAAFIAIDADTPAEAAWLDDLANKLGLDPLLRRNIEAAGRGTA</sequence>
<dbReference type="Pfam" id="PF04391">
    <property type="entry name" value="DUF533"/>
    <property type="match status" value="1"/>
</dbReference>